<evidence type="ECO:0000256" key="3">
    <source>
        <dbReference type="ARBA" id="ARBA00023242"/>
    </source>
</evidence>
<keyword evidence="3" id="KW-0539">Nucleus</keyword>
<reference evidence="4" key="1">
    <citation type="submission" date="2018-10" db="EMBL/GenBank/DDBJ databases">
        <title>Transcriptome assembly of Aceria tosichella (Wheat curl mite) Type 2.</title>
        <authorList>
            <person name="Scully E.D."/>
            <person name="Geib S.M."/>
            <person name="Palmer N.A."/>
            <person name="Gupta A.K."/>
            <person name="Sarath G."/>
            <person name="Tatineni S."/>
        </authorList>
    </citation>
    <scope>NUCLEOTIDE SEQUENCE</scope>
    <source>
        <strain evidence="4">LincolnNE</strain>
    </source>
</reference>
<accession>A0A6G1SBT5</accession>
<organism evidence="4">
    <name type="scientific">Aceria tosichella</name>
    <name type="common">wheat curl mite</name>
    <dbReference type="NCBI Taxonomy" id="561515"/>
    <lineage>
        <taxon>Eukaryota</taxon>
        <taxon>Metazoa</taxon>
        <taxon>Ecdysozoa</taxon>
        <taxon>Arthropoda</taxon>
        <taxon>Chelicerata</taxon>
        <taxon>Arachnida</taxon>
        <taxon>Acari</taxon>
        <taxon>Acariformes</taxon>
        <taxon>Trombidiformes</taxon>
        <taxon>Prostigmata</taxon>
        <taxon>Eupodina</taxon>
        <taxon>Eriophyoidea</taxon>
        <taxon>Eriophyidae</taxon>
        <taxon>Eriophyinae</taxon>
        <taxon>Aceriini</taxon>
        <taxon>Aceria</taxon>
    </lineage>
</organism>
<proteinExistence type="predicted"/>
<dbReference type="SUPFAM" id="SSF82704">
    <property type="entry name" value="AlbA-like"/>
    <property type="match status" value="1"/>
</dbReference>
<protein>
    <submittedName>
        <fullName evidence="4">Ribonuclease P protein subunit p20</fullName>
    </submittedName>
</protein>
<evidence type="ECO:0000256" key="1">
    <source>
        <dbReference type="ARBA" id="ARBA00004123"/>
    </source>
</evidence>
<dbReference type="GO" id="GO:0000172">
    <property type="term" value="C:ribonuclease MRP complex"/>
    <property type="evidence" value="ECO:0007669"/>
    <property type="project" value="InterPro"/>
</dbReference>
<sequence>MTVEQLQRKLNSNEIVINTKSSYKSHLVRCQALLDNINYDKVIIKAMGRATNRAANLAIQLNANNFNTFDLKPETYSVELIEDKSRKPLKGADKDGFDPDAIDVSTKKLRYVPAIEISVCKSQLEIEKIRQVKNKDIFKKGR</sequence>
<dbReference type="InterPro" id="IPR036882">
    <property type="entry name" value="Alba-like_dom_sf"/>
</dbReference>
<gene>
    <name evidence="4" type="primary">Pop7</name>
    <name evidence="4" type="ORF">g.21109</name>
</gene>
<dbReference type="GO" id="GO:0005655">
    <property type="term" value="C:nucleolar ribonuclease P complex"/>
    <property type="evidence" value="ECO:0007669"/>
    <property type="project" value="InterPro"/>
</dbReference>
<comment type="subcellular location">
    <subcellularLocation>
        <location evidence="1">Nucleus</location>
    </subcellularLocation>
</comment>
<dbReference type="EMBL" id="GGYP01002641">
    <property type="protein sequence ID" value="MDE47412.1"/>
    <property type="molecule type" value="Transcribed_RNA"/>
</dbReference>
<name>A0A6G1SBT5_9ACAR</name>
<evidence type="ECO:0000256" key="2">
    <source>
        <dbReference type="ARBA" id="ARBA00022694"/>
    </source>
</evidence>
<dbReference type="InterPro" id="IPR014612">
    <property type="entry name" value="Pop7/Rpp20"/>
</dbReference>
<dbReference type="GO" id="GO:0001682">
    <property type="term" value="P:tRNA 5'-leader removal"/>
    <property type="evidence" value="ECO:0007669"/>
    <property type="project" value="InterPro"/>
</dbReference>
<keyword evidence="2" id="KW-0819">tRNA processing</keyword>
<dbReference type="Pfam" id="PF12328">
    <property type="entry name" value="Rpp20"/>
    <property type="match status" value="1"/>
</dbReference>
<dbReference type="GO" id="GO:0003676">
    <property type="term" value="F:nucleic acid binding"/>
    <property type="evidence" value="ECO:0007669"/>
    <property type="project" value="InterPro"/>
</dbReference>
<dbReference type="Gene3D" id="3.30.110.20">
    <property type="entry name" value="Alba-like domain"/>
    <property type="match status" value="1"/>
</dbReference>
<dbReference type="AlphaFoldDB" id="A0A6G1SBT5"/>
<evidence type="ECO:0000313" key="4">
    <source>
        <dbReference type="EMBL" id="MDE47412.1"/>
    </source>
</evidence>